<dbReference type="OrthoDB" id="367883at2"/>
<evidence type="ECO:0000256" key="1">
    <source>
        <dbReference type="ARBA" id="ARBA00004442"/>
    </source>
</evidence>
<dbReference type="InterPro" id="IPR051906">
    <property type="entry name" value="TolC-like"/>
</dbReference>
<dbReference type="InterPro" id="IPR003423">
    <property type="entry name" value="OMP_efflux"/>
</dbReference>
<evidence type="ECO:0000256" key="6">
    <source>
        <dbReference type="ARBA" id="ARBA00023136"/>
    </source>
</evidence>
<dbReference type="SUPFAM" id="SSF56954">
    <property type="entry name" value="Outer membrane efflux proteins (OEP)"/>
    <property type="match status" value="1"/>
</dbReference>
<sequence length="456" mass="50985">MKTRYIFLLTLLCSVTRVFAQTDSSYTLKQCIDYALEHQATYLNTTLDAEIAKARVGEIQAIGLPQINGTVSMIENSKLRNMFFAKSNPFASSFGTAGGEVSGDVLVAKNLFQLPSSGDAGATISQLLFDGSYFVGLKAAKAYQSLAQKTIQQSKIQTVDNVTKAYYLVLITQERINRLNSSIATLDSTVRQSRQMYENGFIEKIDLDRLEVSLNNLLSDKSKFDSGLDISKMLLKFQMGMPIEEPIRAADTLALNSSESLLLKGTKANYNERIEYALLENQKILQNLDLKNVKAGYYPSISAFATGGYTRQDVKFVNLFQYKWYSYALLGVNMNVPIFDGFGRHYRGQQKKLELRKTENAILALKNTIDMQVRQSEITVNNAIRTLEVQQKNMDLATNVARVVKIKYAEGVGTNIEVTNAEDALRDAQTNYYNALYDLLVAQLDYKKALGTLATE</sequence>
<dbReference type="Proteomes" id="UP000030185">
    <property type="component" value="Unassembled WGS sequence"/>
</dbReference>
<dbReference type="RefSeq" id="WP_045466376.1">
    <property type="nucleotide sequence ID" value="NZ_BBLT01000008.1"/>
</dbReference>
<comment type="subcellular location">
    <subcellularLocation>
        <location evidence="1">Cell outer membrane</location>
    </subcellularLocation>
</comment>
<keyword evidence="5" id="KW-0812">Transmembrane</keyword>
<evidence type="ECO:0000313" key="9">
    <source>
        <dbReference type="EMBL" id="GAL86437.1"/>
    </source>
</evidence>
<dbReference type="GO" id="GO:0015288">
    <property type="term" value="F:porin activity"/>
    <property type="evidence" value="ECO:0007669"/>
    <property type="project" value="TreeGrafter"/>
</dbReference>
<proteinExistence type="inferred from homology"/>
<dbReference type="Gene3D" id="1.20.1600.10">
    <property type="entry name" value="Outer membrane efflux proteins (OEP)"/>
    <property type="match status" value="1"/>
</dbReference>
<comment type="caution">
    <text evidence="9">The sequence shown here is derived from an EMBL/GenBank/DDBJ whole genome shotgun (WGS) entry which is preliminary data.</text>
</comment>
<dbReference type="GO" id="GO:1990281">
    <property type="term" value="C:efflux pump complex"/>
    <property type="evidence" value="ECO:0007669"/>
    <property type="project" value="TreeGrafter"/>
</dbReference>
<comment type="similarity">
    <text evidence="2">Belongs to the outer membrane factor (OMF) (TC 1.B.17) family.</text>
</comment>
<keyword evidence="6" id="KW-0472">Membrane</keyword>
<keyword evidence="10" id="KW-1185">Reference proteome</keyword>
<dbReference type="eggNOG" id="COG1538">
    <property type="taxonomic scope" value="Bacteria"/>
</dbReference>
<evidence type="ECO:0000256" key="5">
    <source>
        <dbReference type="ARBA" id="ARBA00022692"/>
    </source>
</evidence>
<dbReference type="Pfam" id="PF02321">
    <property type="entry name" value="OEP"/>
    <property type="match status" value="2"/>
</dbReference>
<evidence type="ECO:0000313" key="10">
    <source>
        <dbReference type="Proteomes" id="UP000030185"/>
    </source>
</evidence>
<organism evidence="9 10">
    <name type="scientific">Sporocytophaga myxococcoides</name>
    <dbReference type="NCBI Taxonomy" id="153721"/>
    <lineage>
        <taxon>Bacteria</taxon>
        <taxon>Pseudomonadati</taxon>
        <taxon>Bacteroidota</taxon>
        <taxon>Cytophagia</taxon>
        <taxon>Cytophagales</taxon>
        <taxon>Cytophagaceae</taxon>
        <taxon>Sporocytophaga</taxon>
    </lineage>
</organism>
<reference evidence="9 10" key="1">
    <citation type="submission" date="2014-09" db="EMBL/GenBank/DDBJ databases">
        <title>Sporocytophaga myxococcoides PG-01 genome sequencing.</title>
        <authorList>
            <person name="Liu L."/>
            <person name="Gao P.J."/>
            <person name="Chen G.J."/>
            <person name="Wang L.S."/>
        </authorList>
    </citation>
    <scope>NUCLEOTIDE SEQUENCE [LARGE SCALE GENOMIC DNA]</scope>
    <source>
        <strain evidence="9 10">PG-01</strain>
    </source>
</reference>
<evidence type="ECO:0000256" key="2">
    <source>
        <dbReference type="ARBA" id="ARBA00007613"/>
    </source>
</evidence>
<evidence type="ECO:0000256" key="3">
    <source>
        <dbReference type="ARBA" id="ARBA00022448"/>
    </source>
</evidence>
<dbReference type="EMBL" id="BBLT01000008">
    <property type="protein sequence ID" value="GAL86437.1"/>
    <property type="molecule type" value="Genomic_DNA"/>
</dbReference>
<feature type="chain" id="PRO_5001937189" evidence="8">
    <location>
        <begin position="21"/>
        <end position="456"/>
    </location>
</feature>
<evidence type="ECO:0000256" key="8">
    <source>
        <dbReference type="SAM" id="SignalP"/>
    </source>
</evidence>
<evidence type="ECO:0000256" key="7">
    <source>
        <dbReference type="ARBA" id="ARBA00023237"/>
    </source>
</evidence>
<protein>
    <submittedName>
        <fullName evidence="9">Transporter</fullName>
    </submittedName>
</protein>
<dbReference type="GO" id="GO:0009279">
    <property type="term" value="C:cell outer membrane"/>
    <property type="evidence" value="ECO:0007669"/>
    <property type="project" value="UniProtKB-SubCell"/>
</dbReference>
<keyword evidence="3" id="KW-0813">Transport</keyword>
<keyword evidence="7" id="KW-0998">Cell outer membrane</keyword>
<dbReference type="STRING" id="153721.MYP_3666"/>
<keyword evidence="4" id="KW-1134">Transmembrane beta strand</keyword>
<gene>
    <name evidence="9" type="ORF">MYP_3666</name>
</gene>
<accession>A0A098LJ75</accession>
<dbReference type="AlphaFoldDB" id="A0A098LJ75"/>
<evidence type="ECO:0000256" key="4">
    <source>
        <dbReference type="ARBA" id="ARBA00022452"/>
    </source>
</evidence>
<name>A0A098LJ75_9BACT</name>
<dbReference type="PANTHER" id="PTHR30026">
    <property type="entry name" value="OUTER MEMBRANE PROTEIN TOLC"/>
    <property type="match status" value="1"/>
</dbReference>
<keyword evidence="8" id="KW-0732">Signal</keyword>
<dbReference type="GO" id="GO:0015562">
    <property type="term" value="F:efflux transmembrane transporter activity"/>
    <property type="evidence" value="ECO:0007669"/>
    <property type="project" value="InterPro"/>
</dbReference>
<dbReference type="PANTHER" id="PTHR30026:SF20">
    <property type="entry name" value="OUTER MEMBRANE PROTEIN TOLC"/>
    <property type="match status" value="1"/>
</dbReference>
<feature type="signal peptide" evidence="8">
    <location>
        <begin position="1"/>
        <end position="20"/>
    </location>
</feature>